<keyword evidence="5" id="KW-0677">Repeat</keyword>
<evidence type="ECO:0000256" key="6">
    <source>
        <dbReference type="ARBA" id="ARBA00022989"/>
    </source>
</evidence>
<dbReference type="Pfam" id="PF00153">
    <property type="entry name" value="Mito_carr"/>
    <property type="match status" value="3"/>
</dbReference>
<proteinExistence type="inferred from homology"/>
<dbReference type="EMBL" id="HBHL01002264">
    <property type="protein sequence ID" value="CAD9712474.1"/>
    <property type="molecule type" value="Transcribed_RNA"/>
</dbReference>
<sequence length="331" mass="35651">MAREGGGGAEDLKKLAFGALGGAFSGLLPRLVTYPLETLKSRSQVRATLTTSVEGRTTWANAVTRTWRSHGILKGFFPGVHVALLGTIPGSATYFFGYELGKAVFQSDAFQDSSVVRELGLGKSAGLQGAVCGISAQLFANVIYTPVDITKERMQVQASLVASGQQDRLYTTTELVKRIANKEGLSVFMRGYWRGNMLWVPWSTVYISTYESLKDLALSGDSEVPGKQAEKAGSNWMRLGACAAAASAVACVCTHPIDVLKTRMQALPPGILERAEGGTNVGIRGSALQLWRKEGMKGLFAGLQLRVLQLSPATVMTWIIYEKISGHLNSR</sequence>
<reference evidence="11 12" key="1">
    <citation type="submission" date="2018-07" db="EMBL/GenBank/DDBJ databases">
        <title>The complete nuclear genome of the prasinophyte Chloropicon primus (CCMP1205).</title>
        <authorList>
            <person name="Pombert J.-F."/>
            <person name="Otis C."/>
            <person name="Turmel M."/>
            <person name="Lemieux C."/>
        </authorList>
    </citation>
    <scope>NUCLEOTIDE SEQUENCE [LARGE SCALE GENOMIC DNA]</scope>
    <source>
        <strain evidence="11 12">CCMP1205</strain>
    </source>
</reference>
<evidence type="ECO:0000256" key="7">
    <source>
        <dbReference type="ARBA" id="ARBA00023136"/>
    </source>
</evidence>
<dbReference type="EMBL" id="CP031052">
    <property type="protein sequence ID" value="QDZ25838.1"/>
    <property type="molecule type" value="Genomic_DNA"/>
</dbReference>
<protein>
    <submittedName>
        <fullName evidence="11">Mitochondrial carrier protein</fullName>
    </submittedName>
</protein>
<evidence type="ECO:0000256" key="8">
    <source>
        <dbReference type="PROSITE-ProRule" id="PRU00282"/>
    </source>
</evidence>
<feature type="repeat" description="Solcar" evidence="8">
    <location>
        <begin position="124"/>
        <end position="216"/>
    </location>
</feature>
<evidence type="ECO:0000256" key="5">
    <source>
        <dbReference type="ARBA" id="ARBA00022737"/>
    </source>
</evidence>
<evidence type="ECO:0000313" key="10">
    <source>
        <dbReference type="EMBL" id="CAD9712474.1"/>
    </source>
</evidence>
<keyword evidence="3 9" id="KW-0813">Transport</keyword>
<feature type="repeat" description="Solcar" evidence="8">
    <location>
        <begin position="13"/>
        <end position="104"/>
    </location>
</feature>
<evidence type="ECO:0000256" key="1">
    <source>
        <dbReference type="ARBA" id="ARBA00004141"/>
    </source>
</evidence>
<dbReference type="PANTHER" id="PTHR45667">
    <property type="entry name" value="S-ADENOSYLMETHIONINE MITOCHONDRIAL CARRIER PROTEIN"/>
    <property type="match status" value="1"/>
</dbReference>
<dbReference type="Gene3D" id="1.50.40.10">
    <property type="entry name" value="Mitochondrial carrier domain"/>
    <property type="match status" value="2"/>
</dbReference>
<name>A0A5B8MYG4_9CHLO</name>
<dbReference type="AlphaFoldDB" id="A0A5B8MYG4"/>
<evidence type="ECO:0000313" key="12">
    <source>
        <dbReference type="Proteomes" id="UP000316726"/>
    </source>
</evidence>
<dbReference type="InterPro" id="IPR023395">
    <property type="entry name" value="MCP_dom_sf"/>
</dbReference>
<dbReference type="InterPro" id="IPR018108">
    <property type="entry name" value="MCP_transmembrane"/>
</dbReference>
<comment type="subcellular location">
    <subcellularLocation>
        <location evidence="1">Membrane</location>
        <topology evidence="1">Multi-pass membrane protein</topology>
    </subcellularLocation>
</comment>
<dbReference type="STRING" id="1764295.A0A5B8MYG4"/>
<keyword evidence="6" id="KW-1133">Transmembrane helix</keyword>
<evidence type="ECO:0000256" key="9">
    <source>
        <dbReference type="RuleBase" id="RU000488"/>
    </source>
</evidence>
<dbReference type="OrthoDB" id="276989at2759"/>
<keyword evidence="12" id="KW-1185">Reference proteome</keyword>
<dbReference type="Proteomes" id="UP000316726">
    <property type="component" value="Chromosome 19"/>
</dbReference>
<dbReference type="GO" id="GO:0016020">
    <property type="term" value="C:membrane"/>
    <property type="evidence" value="ECO:0007669"/>
    <property type="project" value="UniProtKB-SubCell"/>
</dbReference>
<evidence type="ECO:0000256" key="3">
    <source>
        <dbReference type="ARBA" id="ARBA00022448"/>
    </source>
</evidence>
<keyword evidence="4 8" id="KW-0812">Transmembrane</keyword>
<organism evidence="11 12">
    <name type="scientific">Chloropicon primus</name>
    <dbReference type="NCBI Taxonomy" id="1764295"/>
    <lineage>
        <taxon>Eukaryota</taxon>
        <taxon>Viridiplantae</taxon>
        <taxon>Chlorophyta</taxon>
        <taxon>Chloropicophyceae</taxon>
        <taxon>Chloropicales</taxon>
        <taxon>Chloropicaceae</taxon>
        <taxon>Chloropicon</taxon>
    </lineage>
</organism>
<dbReference type="SUPFAM" id="SSF103506">
    <property type="entry name" value="Mitochondrial carrier"/>
    <property type="match status" value="1"/>
</dbReference>
<keyword evidence="7 8" id="KW-0472">Membrane</keyword>
<evidence type="ECO:0000256" key="2">
    <source>
        <dbReference type="ARBA" id="ARBA00006375"/>
    </source>
</evidence>
<accession>A0A5B8MYG4</accession>
<evidence type="ECO:0000256" key="4">
    <source>
        <dbReference type="ARBA" id="ARBA00022692"/>
    </source>
</evidence>
<gene>
    <name evidence="11" type="ORF">A3770_19p83560</name>
    <name evidence="10" type="ORF">CPRI1469_LOCUS1315</name>
</gene>
<comment type="similarity">
    <text evidence="2 9">Belongs to the mitochondrial carrier (TC 2.A.29) family.</text>
</comment>
<evidence type="ECO:0000313" key="11">
    <source>
        <dbReference type="EMBL" id="QDZ25838.1"/>
    </source>
</evidence>
<reference evidence="10" key="2">
    <citation type="submission" date="2021-01" db="EMBL/GenBank/DDBJ databases">
        <authorList>
            <person name="Corre E."/>
            <person name="Pelletier E."/>
            <person name="Niang G."/>
            <person name="Scheremetjew M."/>
            <person name="Finn R."/>
            <person name="Kale V."/>
            <person name="Holt S."/>
            <person name="Cochrane G."/>
            <person name="Meng A."/>
            <person name="Brown T."/>
            <person name="Cohen L."/>
        </authorList>
    </citation>
    <scope>NUCLEOTIDE SEQUENCE</scope>
    <source>
        <strain evidence="10">CCMP1205</strain>
    </source>
</reference>
<dbReference type="PROSITE" id="PS50920">
    <property type="entry name" value="SOLCAR"/>
    <property type="match status" value="3"/>
</dbReference>
<feature type="repeat" description="Solcar" evidence="8">
    <location>
        <begin position="234"/>
        <end position="327"/>
    </location>
</feature>